<dbReference type="InterPro" id="IPR000998">
    <property type="entry name" value="MAM_dom"/>
</dbReference>
<dbReference type="Pfam" id="PF00629">
    <property type="entry name" value="MAM"/>
    <property type="match status" value="1"/>
</dbReference>
<dbReference type="Gene3D" id="2.60.120.200">
    <property type="match status" value="1"/>
</dbReference>
<dbReference type="SMART" id="SM00137">
    <property type="entry name" value="MAM"/>
    <property type="match status" value="1"/>
</dbReference>
<reference evidence="2" key="1">
    <citation type="journal article" date="2023" name="Mol. Biol. Evol.">
        <title>Third-Generation Sequencing Reveals the Adaptive Role of the Epigenome in Three Deep-Sea Polychaetes.</title>
        <authorList>
            <person name="Perez M."/>
            <person name="Aroh O."/>
            <person name="Sun Y."/>
            <person name="Lan Y."/>
            <person name="Juniper S.K."/>
            <person name="Young C.R."/>
            <person name="Angers B."/>
            <person name="Qian P.Y."/>
        </authorList>
    </citation>
    <scope>NUCLEOTIDE SEQUENCE</scope>
    <source>
        <strain evidence="2">P08H-3</strain>
    </source>
</reference>
<sequence length="816" mass="94440">MEGGGPGYTLETCKLEALDVGVPAQRVGIACSFEDECLCGYTYTSDNINDIWLQQSVEEITAVIEENGTSNSTEAHVNGFMKVKRLIEQKPLPHHKTYLISPQQDVTRPSCLSWKYLTSYVDIDIYTYTDDEVRPLVAIMHDGQEGVWHKAYANVPIGRYGVIFQVRFGSESVEDNGIDDVILTEGVCWKKGSRFGLGLTMNIEQYEYMRGPQSDAGIKAALSILSVDNILSQGLDKLTEKYNDALEVRQRIEPEVFVRDLTLIRDIAKSYTRLRQFAKTYLGDFEKSSLAKLWIASSTLVNIFKRDIEILFDDLSSQMRAFRIHYETDIKLVERYIVEMNNALQEMEQLFEFTLETDGEGRFAHFVGVLSSNVVAKGTIACRIIRQFYDELSHSRPASSFLPRRYTLKYDDCVPRIKVLSDSLGGIIETLSTRPIAGSNLTNVTSEYRLGLAEFRRASVYVKQCIAEYKDRMYAVFGWKSKALREADDFIEQSSFFGETFNFTEECRIVEADEKEVDAILLKYSYAAISKLDYLRHFDPDEQTSAVVSHIKTFTNRIKHRLTDPLRERLYNIRRTLKTKYEMGMRLAGQFEPYFEPFYYYQKAQDMTIWRVPLMNLENPDRVSDTGREMWKIWNREQVDTATFVKQHAPKYIREGLNTYCQPLQKTLDEFEEQLFLDQDRLLNSLNRVHKEQERYLTKRKIDHKFVLDNFLNIDVYFAQLKHQNVKQMKAYDVTQFLGGSVITVFELLDLIVFHFLTNLVKKAEQDSKASTPDEKPALKENEACIDDLNLRYGGVYVTQNGDEYTEKDDYPYTTT</sequence>
<dbReference type="AlphaFoldDB" id="A0AAD9K5P8"/>
<evidence type="ECO:0000313" key="2">
    <source>
        <dbReference type="EMBL" id="KAK2165438.1"/>
    </source>
</evidence>
<dbReference type="InterPro" id="IPR051560">
    <property type="entry name" value="MAM_domain-containing"/>
</dbReference>
<accession>A0AAD9K5P8</accession>
<keyword evidence="3" id="KW-1185">Reference proteome</keyword>
<proteinExistence type="predicted"/>
<dbReference type="InterPro" id="IPR013320">
    <property type="entry name" value="ConA-like_dom_sf"/>
</dbReference>
<dbReference type="PANTHER" id="PTHR23282:SF101">
    <property type="entry name" value="MAM DOMAIN-CONTAINING PROTEIN"/>
    <property type="match status" value="1"/>
</dbReference>
<evidence type="ECO:0000259" key="1">
    <source>
        <dbReference type="PROSITE" id="PS50060"/>
    </source>
</evidence>
<comment type="caution">
    <text evidence="2">The sequence shown here is derived from an EMBL/GenBank/DDBJ whole genome shotgun (WGS) entry which is preliminary data.</text>
</comment>
<organism evidence="2 3">
    <name type="scientific">Paralvinella palmiformis</name>
    <dbReference type="NCBI Taxonomy" id="53620"/>
    <lineage>
        <taxon>Eukaryota</taxon>
        <taxon>Metazoa</taxon>
        <taxon>Spiralia</taxon>
        <taxon>Lophotrochozoa</taxon>
        <taxon>Annelida</taxon>
        <taxon>Polychaeta</taxon>
        <taxon>Sedentaria</taxon>
        <taxon>Canalipalpata</taxon>
        <taxon>Terebellida</taxon>
        <taxon>Terebelliformia</taxon>
        <taxon>Alvinellidae</taxon>
        <taxon>Paralvinella</taxon>
    </lineage>
</organism>
<dbReference type="PANTHER" id="PTHR23282">
    <property type="entry name" value="APICAL ENDOSOMAL GLYCOPROTEIN PRECURSOR"/>
    <property type="match status" value="1"/>
</dbReference>
<gene>
    <name evidence="2" type="ORF">LSH36_50g03009</name>
</gene>
<name>A0AAD9K5P8_9ANNE</name>
<feature type="domain" description="MAM" evidence="1">
    <location>
        <begin position="29"/>
        <end position="190"/>
    </location>
</feature>
<dbReference type="EMBL" id="JAODUP010000050">
    <property type="protein sequence ID" value="KAK2165438.1"/>
    <property type="molecule type" value="Genomic_DNA"/>
</dbReference>
<evidence type="ECO:0000313" key="3">
    <source>
        <dbReference type="Proteomes" id="UP001208570"/>
    </source>
</evidence>
<protein>
    <recommendedName>
        <fullName evidence="1">MAM domain-containing protein</fullName>
    </recommendedName>
</protein>
<dbReference type="PROSITE" id="PS50060">
    <property type="entry name" value="MAM_2"/>
    <property type="match status" value="1"/>
</dbReference>
<dbReference type="SUPFAM" id="SSF49899">
    <property type="entry name" value="Concanavalin A-like lectins/glucanases"/>
    <property type="match status" value="1"/>
</dbReference>
<dbReference type="Proteomes" id="UP001208570">
    <property type="component" value="Unassembled WGS sequence"/>
</dbReference>
<dbReference type="GO" id="GO:0016020">
    <property type="term" value="C:membrane"/>
    <property type="evidence" value="ECO:0007669"/>
    <property type="project" value="InterPro"/>
</dbReference>